<sequence>MKIRFYILTCLLFGGLVSCNDWLDVKPETEMTLEEMYADQQGFQDALTGAYLELKNSSAYGTELMYGTIEYLAQHWDYTAESIQEKISQFNYIDDNVQNRFTLIYTQLYKIILSVNAILEQIDAKQDVFEPGMYEIIKGECLAMRAYCHFDLLRLFGPMPTRTTASKILPYVTKVGIEYNTHHSYQEFTELLENDLTDAGKLLYPFDPVIPAGEDREELNLSLSAENFLTARQIRFNYYAVKAMEARFYLWLGGDDNKAKAYDCATEVIEAQDSEGKTVFTLGSTDNIAKEDYSFSTEHILAIYDYNLKDNADNTFTTETSYSKARNVLSPDLFPSGTTDIRFISLWKEYTAGNGSVANSTVKFIQKEGSEINQLPLIRLVEMYFIAMECGTLSEANRLYEEFCLSRDIELVTLQDEARLEETLIKEYNKEFYAEGQAFYAFKRLAVEDILWAEFPGNEESYVVPLPLTEINYGN</sequence>
<feature type="domain" description="SusD-like N-terminal" evidence="1">
    <location>
        <begin position="21"/>
        <end position="203"/>
    </location>
</feature>
<evidence type="ECO:0000313" key="2">
    <source>
        <dbReference type="EMBL" id="RGU57831.1"/>
    </source>
</evidence>
<dbReference type="Gene3D" id="1.25.40.390">
    <property type="match status" value="1"/>
</dbReference>
<proteinExistence type="predicted"/>
<dbReference type="EMBL" id="QRYC01000004">
    <property type="protein sequence ID" value="RGU57831.1"/>
    <property type="molecule type" value="Genomic_DNA"/>
</dbReference>
<dbReference type="InterPro" id="IPR033985">
    <property type="entry name" value="SusD-like_N"/>
</dbReference>
<evidence type="ECO:0000313" key="3">
    <source>
        <dbReference type="Proteomes" id="UP000284243"/>
    </source>
</evidence>
<evidence type="ECO:0000259" key="1">
    <source>
        <dbReference type="Pfam" id="PF14322"/>
    </source>
</evidence>
<dbReference type="Pfam" id="PF14322">
    <property type="entry name" value="SusD-like_3"/>
    <property type="match status" value="1"/>
</dbReference>
<dbReference type="Gene3D" id="1.25.40.900">
    <property type="match status" value="1"/>
</dbReference>
<dbReference type="Proteomes" id="UP000284243">
    <property type="component" value="Unassembled WGS sequence"/>
</dbReference>
<reference evidence="2 3" key="1">
    <citation type="submission" date="2018-08" db="EMBL/GenBank/DDBJ databases">
        <title>A genome reference for cultivated species of the human gut microbiota.</title>
        <authorList>
            <person name="Zou Y."/>
            <person name="Xue W."/>
            <person name="Luo G."/>
        </authorList>
    </citation>
    <scope>NUCLEOTIDE SEQUENCE [LARGE SCALE GENOMIC DNA]</scope>
    <source>
        <strain evidence="2 3">AF16-14</strain>
    </source>
</reference>
<accession>A0A1Y3ZUI3</accession>
<dbReference type="SUPFAM" id="SSF48452">
    <property type="entry name" value="TPR-like"/>
    <property type="match status" value="1"/>
</dbReference>
<organism evidence="2 3">
    <name type="scientific">Odoribacter splanchnicus</name>
    <dbReference type="NCBI Taxonomy" id="28118"/>
    <lineage>
        <taxon>Bacteria</taxon>
        <taxon>Pseudomonadati</taxon>
        <taxon>Bacteroidota</taxon>
        <taxon>Bacteroidia</taxon>
        <taxon>Bacteroidales</taxon>
        <taxon>Odoribacteraceae</taxon>
        <taxon>Odoribacter</taxon>
    </lineage>
</organism>
<comment type="caution">
    <text evidence="2">The sequence shown here is derived from an EMBL/GenBank/DDBJ whole genome shotgun (WGS) entry which is preliminary data.</text>
</comment>
<dbReference type="InterPro" id="IPR011990">
    <property type="entry name" value="TPR-like_helical_dom_sf"/>
</dbReference>
<name>A0A1Y3ZUI3_9BACT</name>
<dbReference type="RefSeq" id="WP_022160467.1">
    <property type="nucleotide sequence ID" value="NZ_CABJFF010000008.1"/>
</dbReference>
<dbReference type="AlphaFoldDB" id="A0A1Y3ZUI3"/>
<gene>
    <name evidence="2" type="ORF">DWW57_04885</name>
</gene>
<dbReference type="Gene3D" id="2.20.20.130">
    <property type="match status" value="1"/>
</dbReference>
<protein>
    <recommendedName>
        <fullName evidence="1">SusD-like N-terminal domain-containing protein</fullName>
    </recommendedName>
</protein>
<dbReference type="PROSITE" id="PS51257">
    <property type="entry name" value="PROKAR_LIPOPROTEIN"/>
    <property type="match status" value="1"/>
</dbReference>